<dbReference type="SUPFAM" id="SSF52833">
    <property type="entry name" value="Thioredoxin-like"/>
    <property type="match status" value="1"/>
</dbReference>
<dbReference type="CDD" id="cd02950">
    <property type="entry name" value="TxlA"/>
    <property type="match status" value="1"/>
</dbReference>
<dbReference type="FunFam" id="3.40.30.10:FF:000423">
    <property type="entry name" value="Thiol:disulfide interchange protein"/>
    <property type="match status" value="1"/>
</dbReference>
<keyword evidence="2" id="KW-1133">Transmembrane helix</keyword>
<accession>K9VY03</accession>
<dbReference type="EMBL" id="CP003620">
    <property type="protein sequence ID" value="AFZ12998.1"/>
    <property type="molecule type" value="Genomic_DNA"/>
</dbReference>
<protein>
    <submittedName>
        <fullName evidence="4">Thioredoxin domain-containing protein</fullName>
    </submittedName>
</protein>
<dbReference type="InterPro" id="IPR044241">
    <property type="entry name" value="TxlA/HCF164"/>
</dbReference>
<dbReference type="HOGENOM" id="CLU_064833_2_0_3"/>
<dbReference type="InterPro" id="IPR036249">
    <property type="entry name" value="Thioredoxin-like_sf"/>
</dbReference>
<dbReference type="Gene3D" id="3.40.30.10">
    <property type="entry name" value="Glutaredoxin"/>
    <property type="match status" value="1"/>
</dbReference>
<dbReference type="eggNOG" id="COG0526">
    <property type="taxonomic scope" value="Bacteria"/>
</dbReference>
<organism evidence="4 5">
    <name type="scientific">Crinalium epipsammum PCC 9333</name>
    <dbReference type="NCBI Taxonomy" id="1173022"/>
    <lineage>
        <taxon>Bacteria</taxon>
        <taxon>Bacillati</taxon>
        <taxon>Cyanobacteriota</taxon>
        <taxon>Cyanophyceae</taxon>
        <taxon>Gomontiellales</taxon>
        <taxon>Gomontiellaceae</taxon>
        <taxon>Crinalium</taxon>
    </lineage>
</organism>
<dbReference type="InterPro" id="IPR013766">
    <property type="entry name" value="Thioredoxin_domain"/>
</dbReference>
<feature type="region of interest" description="Disordered" evidence="1">
    <location>
        <begin position="171"/>
        <end position="198"/>
    </location>
</feature>
<keyword evidence="2" id="KW-0472">Membrane</keyword>
<evidence type="ECO:0000313" key="4">
    <source>
        <dbReference type="EMBL" id="AFZ12998.1"/>
    </source>
</evidence>
<keyword evidence="2" id="KW-0812">Transmembrane</keyword>
<gene>
    <name evidence="4" type="ORF">Cri9333_2121</name>
</gene>
<dbReference type="Pfam" id="PF00085">
    <property type="entry name" value="Thioredoxin"/>
    <property type="match status" value="1"/>
</dbReference>
<feature type="domain" description="Thioredoxin" evidence="3">
    <location>
        <begin position="42"/>
        <end position="161"/>
    </location>
</feature>
<sequence length="198" mass="21570">MAVNSPQSTVTPQNQSKSNGGTRIRNFLIALVAIALTVALFLGFRTETPTGVLEALAAEATPIEVAMSNGKPTLMEFYADWCTSCQAMAPDMVELKQQYGDKLNFVMLNVDNNKWLPEISRYRVDGIPDFVFMNNKGVAIAQSIGEQPRPVMAANLEALIAEQPLPYIQSAGQISPFQPPVAEKSNSEDPRSHGSQVQ</sequence>
<dbReference type="PATRIC" id="fig|1173022.3.peg.2290"/>
<feature type="transmembrane region" description="Helical" evidence="2">
    <location>
        <begin position="27"/>
        <end position="44"/>
    </location>
</feature>
<name>K9VY03_9CYAN</name>
<dbReference type="PROSITE" id="PS51352">
    <property type="entry name" value="THIOREDOXIN_2"/>
    <property type="match status" value="1"/>
</dbReference>
<proteinExistence type="predicted"/>
<dbReference type="Proteomes" id="UP000010472">
    <property type="component" value="Chromosome"/>
</dbReference>
<dbReference type="InterPro" id="IPR017937">
    <property type="entry name" value="Thioredoxin_CS"/>
</dbReference>
<evidence type="ECO:0000259" key="3">
    <source>
        <dbReference type="PROSITE" id="PS51352"/>
    </source>
</evidence>
<reference evidence="4 5" key="1">
    <citation type="submission" date="2012-06" db="EMBL/GenBank/DDBJ databases">
        <title>Finished chromosome of genome of Crinalium epipsammum PCC 9333.</title>
        <authorList>
            <consortium name="US DOE Joint Genome Institute"/>
            <person name="Gugger M."/>
            <person name="Coursin T."/>
            <person name="Rippka R."/>
            <person name="Tandeau De Marsac N."/>
            <person name="Huntemann M."/>
            <person name="Wei C.-L."/>
            <person name="Han J."/>
            <person name="Detter J.C."/>
            <person name="Han C."/>
            <person name="Tapia R."/>
            <person name="Davenport K."/>
            <person name="Daligault H."/>
            <person name="Erkkila T."/>
            <person name="Gu W."/>
            <person name="Munk A.C.C."/>
            <person name="Teshima H."/>
            <person name="Xu Y."/>
            <person name="Chain P."/>
            <person name="Chen A."/>
            <person name="Krypides N."/>
            <person name="Mavromatis K."/>
            <person name="Markowitz V."/>
            <person name="Szeto E."/>
            <person name="Ivanova N."/>
            <person name="Mikhailova N."/>
            <person name="Ovchinnikova G."/>
            <person name="Pagani I."/>
            <person name="Pati A."/>
            <person name="Goodwin L."/>
            <person name="Peters L."/>
            <person name="Pitluck S."/>
            <person name="Woyke T."/>
            <person name="Kerfeld C."/>
        </authorList>
    </citation>
    <scope>NUCLEOTIDE SEQUENCE [LARGE SCALE GENOMIC DNA]</scope>
    <source>
        <strain evidence="4 5">PCC 9333</strain>
    </source>
</reference>
<dbReference type="OrthoDB" id="423012at2"/>
<keyword evidence="5" id="KW-1185">Reference proteome</keyword>
<dbReference type="PROSITE" id="PS00194">
    <property type="entry name" value="THIOREDOXIN_1"/>
    <property type="match status" value="1"/>
</dbReference>
<dbReference type="PANTHER" id="PTHR47353:SF1">
    <property type="entry name" value="THIOREDOXIN-LIKE PROTEIN HCF164, CHLOROPLASTIC"/>
    <property type="match status" value="1"/>
</dbReference>
<dbReference type="GO" id="GO:0016671">
    <property type="term" value="F:oxidoreductase activity, acting on a sulfur group of donors, disulfide as acceptor"/>
    <property type="evidence" value="ECO:0007669"/>
    <property type="project" value="TreeGrafter"/>
</dbReference>
<evidence type="ECO:0000256" key="2">
    <source>
        <dbReference type="SAM" id="Phobius"/>
    </source>
</evidence>
<evidence type="ECO:0000256" key="1">
    <source>
        <dbReference type="SAM" id="MobiDB-lite"/>
    </source>
</evidence>
<dbReference type="STRING" id="1173022.Cri9333_2121"/>
<dbReference type="KEGG" id="cep:Cri9333_2121"/>
<dbReference type="RefSeq" id="WP_015203114.1">
    <property type="nucleotide sequence ID" value="NC_019753.1"/>
</dbReference>
<dbReference type="PANTHER" id="PTHR47353">
    <property type="entry name" value="THIOREDOXIN-LIKE PROTEIN HCF164, CHLOROPLASTIC"/>
    <property type="match status" value="1"/>
</dbReference>
<dbReference type="AlphaFoldDB" id="K9VY03"/>
<evidence type="ECO:0000313" key="5">
    <source>
        <dbReference type="Proteomes" id="UP000010472"/>
    </source>
</evidence>